<accession>A0A2P2IZX1</accession>
<name>A0A2P2IZX1_RHIMU</name>
<proteinExistence type="predicted"/>
<sequence>MTLIKPRGYNPTWSITCIDPMTLSSKIVSFTSMQNLGKFSLLANCSTKCP</sequence>
<dbReference type="EMBL" id="GGEC01006277">
    <property type="protein sequence ID" value="MBW86760.1"/>
    <property type="molecule type" value="Transcribed_RNA"/>
</dbReference>
<organism evidence="1">
    <name type="scientific">Rhizophora mucronata</name>
    <name type="common">Asiatic mangrove</name>
    <dbReference type="NCBI Taxonomy" id="61149"/>
    <lineage>
        <taxon>Eukaryota</taxon>
        <taxon>Viridiplantae</taxon>
        <taxon>Streptophyta</taxon>
        <taxon>Embryophyta</taxon>
        <taxon>Tracheophyta</taxon>
        <taxon>Spermatophyta</taxon>
        <taxon>Magnoliopsida</taxon>
        <taxon>eudicotyledons</taxon>
        <taxon>Gunneridae</taxon>
        <taxon>Pentapetalae</taxon>
        <taxon>rosids</taxon>
        <taxon>fabids</taxon>
        <taxon>Malpighiales</taxon>
        <taxon>Rhizophoraceae</taxon>
        <taxon>Rhizophora</taxon>
    </lineage>
</organism>
<evidence type="ECO:0000313" key="1">
    <source>
        <dbReference type="EMBL" id="MBW86760.1"/>
    </source>
</evidence>
<reference evidence="1" key="1">
    <citation type="submission" date="2018-02" db="EMBL/GenBank/DDBJ databases">
        <title>Rhizophora mucronata_Transcriptome.</title>
        <authorList>
            <person name="Meera S.P."/>
            <person name="Sreeshan A."/>
            <person name="Augustine A."/>
        </authorList>
    </citation>
    <scope>NUCLEOTIDE SEQUENCE</scope>
    <source>
        <tissue evidence="1">Leaf</tissue>
    </source>
</reference>
<dbReference type="AlphaFoldDB" id="A0A2P2IZX1"/>
<protein>
    <submittedName>
        <fullName evidence="1">Uncharacterized protein</fullName>
    </submittedName>
</protein>